<dbReference type="InterPro" id="IPR013739">
    <property type="entry name" value="Beta_galactosidase_C"/>
</dbReference>
<dbReference type="EMBL" id="AM920429">
    <property type="protein sequence ID" value="CAP74321.1"/>
    <property type="molecule type" value="Genomic_DNA"/>
</dbReference>
<dbReference type="Gene3D" id="3.20.20.80">
    <property type="entry name" value="Glycosidases"/>
    <property type="match status" value="1"/>
</dbReference>
<dbReference type="BioCyc" id="PCHR:PC14G01800-MONOMER"/>
<evidence type="ECO:0000256" key="3">
    <source>
        <dbReference type="ARBA" id="ARBA00012756"/>
    </source>
</evidence>
<evidence type="ECO:0000256" key="4">
    <source>
        <dbReference type="ARBA" id="ARBA00022723"/>
    </source>
</evidence>
<dbReference type="HOGENOM" id="CLU_012430_1_0_1"/>
<dbReference type="PANTHER" id="PTHR36447">
    <property type="entry name" value="BETA-GALACTOSIDASE GANA"/>
    <property type="match status" value="1"/>
</dbReference>
<dbReference type="AlphaFoldDB" id="B6H608"/>
<dbReference type="SUPFAM" id="SSF51445">
    <property type="entry name" value="(Trans)glycosidases"/>
    <property type="match status" value="1"/>
</dbReference>
<evidence type="ECO:0000256" key="7">
    <source>
        <dbReference type="ARBA" id="ARBA00023295"/>
    </source>
</evidence>
<dbReference type="EC" id="3.2.1.23" evidence="3"/>
<evidence type="ECO:0000259" key="9">
    <source>
        <dbReference type="Pfam" id="PF08532"/>
    </source>
</evidence>
<gene>
    <name evidence="11" type="ORF">Pc14g01800</name>
    <name evidence="11" type="ORF">PCH_Pc14g01800</name>
</gene>
<reference evidence="11 12" key="1">
    <citation type="journal article" date="2008" name="Nat. Biotechnol.">
        <title>Genome sequencing and analysis of the filamentous fungus Penicillium chrysogenum.</title>
        <authorList>
            <person name="van den Berg M.A."/>
            <person name="Albang R."/>
            <person name="Albermann K."/>
            <person name="Badger J.H."/>
            <person name="Daran J.-M."/>
            <person name="Driessen A.J.M."/>
            <person name="Garcia-Estrada C."/>
            <person name="Fedorova N.D."/>
            <person name="Harris D.M."/>
            <person name="Heijne W.H.M."/>
            <person name="Joardar V.S."/>
            <person name="Kiel J.A.K.W."/>
            <person name="Kovalchuk A."/>
            <person name="Martin J.F."/>
            <person name="Nierman W.C."/>
            <person name="Nijland J.G."/>
            <person name="Pronk J.T."/>
            <person name="Roubos J.A."/>
            <person name="van der Klei I.J."/>
            <person name="van Peij N.N.M.E."/>
            <person name="Veenhuis M."/>
            <person name="von Doehren H."/>
            <person name="Wagner C."/>
            <person name="Wortman J.R."/>
            <person name="Bovenberg R.A.L."/>
        </authorList>
    </citation>
    <scope>NUCLEOTIDE SEQUENCE [LARGE SCALE GENOMIC DNA]</scope>
    <source>
        <strain evidence="12">ATCC 28089 / DSM 1075 / NRRL 1951 / Wisconsin 54-1255</strain>
    </source>
</reference>
<comment type="similarity">
    <text evidence="2">Belongs to the glycosyl hydrolase 42 family.</text>
</comment>
<feature type="domain" description="Glycoside hydrolase family 42 N-terminal" evidence="8">
    <location>
        <begin position="130"/>
        <end position="519"/>
    </location>
</feature>
<name>B6H608_PENRW</name>
<dbReference type="OMA" id="SVQYFQW"/>
<sequence>MPQYAPLVTAHSCEKNRTEHCGSATRLAFFQMSATLREGHGILCPDPNLSICRERTHNRQTYINRWDYINRNTLKSKSSQPASSIMAPAALAACAVGAVTHRRTSGLSEDELSLGPSLDRWPRGTHLAVDYYPSQWPEQMWESDIAQMRDANLSFVRVNEFDWSILEPTEGQYNFTLLDKTLELLGRYQLKAIIGTPTATPPNWLTEKYDVSFVDNTNTTLLFGSRRGYSTSSTDYRLLSQKITRKLAERYGNHSAVAGWQLDNEFGCHGTVQSYDHNAIRRFRTWLQTKYGTIDNFNAAQGRVFWSNQYTSFDVIQPPFLEVYTTQPDHALDWYLFSSDMVIEFAREQSEILRQYAPTHFITHNFMMGFTDFDHFKFSREVGLDLTTFDEYPLSGPDSFSWLSLEDQAQYLRTGLPDWQALHHALYRGVAGAAYNRTSGPFGVMEMQTGVLNWSPYRVSPLSGMVRLWTHETYAGFGDIVSYFRWRQVPYAQEQTLSGLFIPDGAADEGFLELETVINEDLPKLRDGLSTGEEQEHQADVALIFDYVSSEVWAIEPYSGEWDPKSSSYLNPAVKYMDIVYKFYSALRRLGLSVDVIGPDQPIDGYKLVVVPSLPIIPETFNQALADYNGPVVFGPHTGSKTATFSYAPGLNPSKGPLRDRLPMRVTRVETPPSYAGSGVAYGEKKFNISGWEEWVVCEREGRTSNVAMTYTSSHRPGQPAACSMDGLHYLGFNPSVDVLVSYLGDVANAARITDFAGRQADSSNDLGPTLRFAKRGALLWVFNYGLEPVSIPVIEGAELLIGGGDSEIASADIAVWRLKNVQN</sequence>
<dbReference type="GO" id="GO:0006012">
    <property type="term" value="P:galactose metabolic process"/>
    <property type="evidence" value="ECO:0007669"/>
    <property type="project" value="InterPro"/>
</dbReference>
<dbReference type="InterPro" id="IPR003476">
    <property type="entry name" value="Glyco_hydro_42"/>
</dbReference>
<dbReference type="OrthoDB" id="1657402at2759"/>
<dbReference type="InterPro" id="IPR017853">
    <property type="entry name" value="GH"/>
</dbReference>
<feature type="domain" description="Beta-galactosidase trimerisation" evidence="9">
    <location>
        <begin position="539"/>
        <end position="753"/>
    </location>
</feature>
<evidence type="ECO:0000256" key="6">
    <source>
        <dbReference type="ARBA" id="ARBA00022833"/>
    </source>
</evidence>
<keyword evidence="6" id="KW-0862">Zinc</keyword>
<evidence type="ECO:0000313" key="11">
    <source>
        <dbReference type="EMBL" id="CAP74321.1"/>
    </source>
</evidence>
<dbReference type="CAZy" id="GH42">
    <property type="family name" value="Glycoside Hydrolase Family 42"/>
</dbReference>
<dbReference type="CDD" id="cd03143">
    <property type="entry name" value="A4_beta-galactosidase_middle_domain"/>
    <property type="match status" value="1"/>
</dbReference>
<proteinExistence type="inferred from homology"/>
<dbReference type="PANTHER" id="PTHR36447:SF2">
    <property type="entry name" value="BETA-GALACTOSIDASE YESZ"/>
    <property type="match status" value="1"/>
</dbReference>
<dbReference type="Proteomes" id="UP000000724">
    <property type="component" value="Contig Pc00c14"/>
</dbReference>
<dbReference type="InterPro" id="IPR013780">
    <property type="entry name" value="Glyco_hydro_b"/>
</dbReference>
<dbReference type="VEuPathDB" id="FungiDB:PCH_Pc14g01800"/>
<evidence type="ECO:0000259" key="10">
    <source>
        <dbReference type="Pfam" id="PF08533"/>
    </source>
</evidence>
<accession>B6H608</accession>
<evidence type="ECO:0000256" key="1">
    <source>
        <dbReference type="ARBA" id="ARBA00001412"/>
    </source>
</evidence>
<dbReference type="eggNOG" id="ENOG502RYV5">
    <property type="taxonomic scope" value="Eukaryota"/>
</dbReference>
<dbReference type="Pfam" id="PF08533">
    <property type="entry name" value="Glyco_hydro_42C"/>
    <property type="match status" value="1"/>
</dbReference>
<dbReference type="STRING" id="500485.B6H608"/>
<feature type="domain" description="Beta-galactosidase C-terminal" evidence="10">
    <location>
        <begin position="774"/>
        <end position="819"/>
    </location>
</feature>
<keyword evidence="4" id="KW-0479">Metal-binding</keyword>
<dbReference type="Pfam" id="PF02449">
    <property type="entry name" value="Glyco_hydro_42"/>
    <property type="match status" value="1"/>
</dbReference>
<evidence type="ECO:0000259" key="8">
    <source>
        <dbReference type="Pfam" id="PF02449"/>
    </source>
</evidence>
<dbReference type="GO" id="GO:0004565">
    <property type="term" value="F:beta-galactosidase activity"/>
    <property type="evidence" value="ECO:0007669"/>
    <property type="project" value="UniProtKB-EC"/>
</dbReference>
<dbReference type="InterPro" id="IPR029062">
    <property type="entry name" value="Class_I_gatase-like"/>
</dbReference>
<keyword evidence="12" id="KW-1185">Reference proteome</keyword>
<keyword evidence="5" id="KW-0378">Hydrolase</keyword>
<dbReference type="GO" id="GO:0046872">
    <property type="term" value="F:metal ion binding"/>
    <property type="evidence" value="ECO:0007669"/>
    <property type="project" value="UniProtKB-KW"/>
</dbReference>
<evidence type="ECO:0000256" key="2">
    <source>
        <dbReference type="ARBA" id="ARBA00005940"/>
    </source>
</evidence>
<dbReference type="InterPro" id="IPR013738">
    <property type="entry name" value="Beta_galactosidase_Trimer"/>
</dbReference>
<dbReference type="Gene3D" id="3.40.50.880">
    <property type="match status" value="1"/>
</dbReference>
<dbReference type="SUPFAM" id="SSF52317">
    <property type="entry name" value="Class I glutamine amidotransferase-like"/>
    <property type="match status" value="1"/>
</dbReference>
<dbReference type="InterPro" id="IPR013529">
    <property type="entry name" value="Glyco_hydro_42_N"/>
</dbReference>
<dbReference type="Gene3D" id="2.60.40.1180">
    <property type="entry name" value="Golgi alpha-mannosidase II"/>
    <property type="match status" value="1"/>
</dbReference>
<evidence type="ECO:0000313" key="12">
    <source>
        <dbReference type="Proteomes" id="UP000000724"/>
    </source>
</evidence>
<keyword evidence="7" id="KW-0326">Glycosidase</keyword>
<dbReference type="GO" id="GO:0009341">
    <property type="term" value="C:beta-galactosidase complex"/>
    <property type="evidence" value="ECO:0007669"/>
    <property type="project" value="InterPro"/>
</dbReference>
<organism evidence="11 12">
    <name type="scientific">Penicillium rubens (strain ATCC 28089 / DSM 1075 / NRRL 1951 / Wisconsin 54-1255)</name>
    <name type="common">Penicillium chrysogenum</name>
    <dbReference type="NCBI Taxonomy" id="500485"/>
    <lineage>
        <taxon>Eukaryota</taxon>
        <taxon>Fungi</taxon>
        <taxon>Dikarya</taxon>
        <taxon>Ascomycota</taxon>
        <taxon>Pezizomycotina</taxon>
        <taxon>Eurotiomycetes</taxon>
        <taxon>Eurotiomycetidae</taxon>
        <taxon>Eurotiales</taxon>
        <taxon>Aspergillaceae</taxon>
        <taxon>Penicillium</taxon>
        <taxon>Penicillium chrysogenum species complex</taxon>
    </lineage>
</organism>
<dbReference type="SUPFAM" id="SSF51011">
    <property type="entry name" value="Glycosyl hydrolase domain"/>
    <property type="match status" value="1"/>
</dbReference>
<comment type="catalytic activity">
    <reaction evidence="1">
        <text>Hydrolysis of terminal non-reducing beta-D-galactose residues in beta-D-galactosides.</text>
        <dbReference type="EC" id="3.2.1.23"/>
    </reaction>
</comment>
<protein>
    <recommendedName>
        <fullName evidence="3">beta-galactosidase</fullName>
        <ecNumber evidence="3">3.2.1.23</ecNumber>
    </recommendedName>
</protein>
<evidence type="ECO:0000256" key="5">
    <source>
        <dbReference type="ARBA" id="ARBA00022801"/>
    </source>
</evidence>
<dbReference type="Pfam" id="PF08532">
    <property type="entry name" value="Glyco_hydro_42M"/>
    <property type="match status" value="1"/>
</dbReference>